<evidence type="ECO:0000256" key="5">
    <source>
        <dbReference type="PROSITE-ProRule" id="PRU00076"/>
    </source>
</evidence>
<protein>
    <recommendedName>
        <fullName evidence="6">EGF-like domain-containing protein</fullName>
    </recommendedName>
</protein>
<dbReference type="PROSITE" id="PS50026">
    <property type="entry name" value="EGF_3"/>
    <property type="match status" value="1"/>
</dbReference>
<evidence type="ECO:0000256" key="3">
    <source>
        <dbReference type="ARBA" id="ARBA00022737"/>
    </source>
</evidence>
<dbReference type="PROSITE" id="PS01186">
    <property type="entry name" value="EGF_2"/>
    <property type="match status" value="1"/>
</dbReference>
<dbReference type="InterPro" id="IPR000742">
    <property type="entry name" value="EGF"/>
</dbReference>
<feature type="non-terminal residue" evidence="7">
    <location>
        <position position="1"/>
    </location>
</feature>
<evidence type="ECO:0000256" key="4">
    <source>
        <dbReference type="ARBA" id="ARBA00023157"/>
    </source>
</evidence>
<evidence type="ECO:0000313" key="7">
    <source>
        <dbReference type="EMBL" id="CAF4681095.1"/>
    </source>
</evidence>
<dbReference type="Gene3D" id="2.10.25.10">
    <property type="entry name" value="Laminin"/>
    <property type="match status" value="1"/>
</dbReference>
<keyword evidence="2" id="KW-0732">Signal</keyword>
<dbReference type="CDD" id="cd00054">
    <property type="entry name" value="EGF_CA"/>
    <property type="match status" value="1"/>
</dbReference>
<evidence type="ECO:0000259" key="6">
    <source>
        <dbReference type="PROSITE" id="PS50026"/>
    </source>
</evidence>
<keyword evidence="8" id="KW-1185">Reference proteome</keyword>
<accession>A0A821H750</accession>
<reference evidence="7" key="1">
    <citation type="submission" date="2021-02" db="EMBL/GenBank/DDBJ databases">
        <authorList>
            <person name="Nowell W R."/>
        </authorList>
    </citation>
    <scope>NUCLEOTIDE SEQUENCE</scope>
</reference>
<dbReference type="EMBL" id="CAJOBP010032744">
    <property type="protein sequence ID" value="CAF4681095.1"/>
    <property type="molecule type" value="Genomic_DNA"/>
</dbReference>
<dbReference type="SMART" id="SM00181">
    <property type="entry name" value="EGF"/>
    <property type="match status" value="1"/>
</dbReference>
<keyword evidence="3" id="KW-0677">Repeat</keyword>
<keyword evidence="1 5" id="KW-0245">EGF-like domain</keyword>
<dbReference type="PROSITE" id="PS00022">
    <property type="entry name" value="EGF_1"/>
    <property type="match status" value="1"/>
</dbReference>
<comment type="caution">
    <text evidence="7">The sequence shown here is derived from an EMBL/GenBank/DDBJ whole genome shotgun (WGS) entry which is preliminary data.</text>
</comment>
<name>A0A821H750_9BILA</name>
<dbReference type="Pfam" id="PF00008">
    <property type="entry name" value="EGF"/>
    <property type="match status" value="1"/>
</dbReference>
<evidence type="ECO:0000256" key="1">
    <source>
        <dbReference type="ARBA" id="ARBA00022536"/>
    </source>
</evidence>
<keyword evidence="4 5" id="KW-1015">Disulfide bond</keyword>
<gene>
    <name evidence="7" type="ORF">UJA718_LOCUS35252</name>
</gene>
<feature type="non-terminal residue" evidence="7">
    <location>
        <position position="73"/>
    </location>
</feature>
<feature type="domain" description="EGF-like" evidence="6">
    <location>
        <begin position="1"/>
        <end position="41"/>
    </location>
</feature>
<sequence length="73" mass="8075">ESGCASRPCLHNATCEILIGVNPVSAYRCHCRSGYTGRNCEVAIITSCERISCVHGRCYKIDLYSEICKCENN</sequence>
<dbReference type="FunFam" id="2.10.25.10:FF:000066">
    <property type="entry name" value="FAT atypical cadherin 4"/>
    <property type="match status" value="1"/>
</dbReference>
<proteinExistence type="predicted"/>
<feature type="disulfide bond" evidence="5">
    <location>
        <begin position="31"/>
        <end position="40"/>
    </location>
</feature>
<evidence type="ECO:0000256" key="2">
    <source>
        <dbReference type="ARBA" id="ARBA00022729"/>
    </source>
</evidence>
<dbReference type="SUPFAM" id="SSF57196">
    <property type="entry name" value="EGF/Laminin"/>
    <property type="match status" value="1"/>
</dbReference>
<dbReference type="AlphaFoldDB" id="A0A821H750"/>
<evidence type="ECO:0000313" key="8">
    <source>
        <dbReference type="Proteomes" id="UP000663873"/>
    </source>
</evidence>
<dbReference type="Proteomes" id="UP000663873">
    <property type="component" value="Unassembled WGS sequence"/>
</dbReference>
<organism evidence="7 8">
    <name type="scientific">Rotaria socialis</name>
    <dbReference type="NCBI Taxonomy" id="392032"/>
    <lineage>
        <taxon>Eukaryota</taxon>
        <taxon>Metazoa</taxon>
        <taxon>Spiralia</taxon>
        <taxon>Gnathifera</taxon>
        <taxon>Rotifera</taxon>
        <taxon>Eurotatoria</taxon>
        <taxon>Bdelloidea</taxon>
        <taxon>Philodinida</taxon>
        <taxon>Philodinidae</taxon>
        <taxon>Rotaria</taxon>
    </lineage>
</organism>
<comment type="caution">
    <text evidence="5">Lacks conserved residue(s) required for the propagation of feature annotation.</text>
</comment>